<organism evidence="3 4">
    <name type="scientific">Arthrobacter silviterrae</name>
    <dbReference type="NCBI Taxonomy" id="2026658"/>
    <lineage>
        <taxon>Bacteria</taxon>
        <taxon>Bacillati</taxon>
        <taxon>Actinomycetota</taxon>
        <taxon>Actinomycetes</taxon>
        <taxon>Micrococcales</taxon>
        <taxon>Micrococcaceae</taxon>
        <taxon>Arthrobacter</taxon>
    </lineage>
</organism>
<dbReference type="EMBL" id="JAAKZI010000031">
    <property type="protein sequence ID" value="NGN84849.1"/>
    <property type="molecule type" value="Genomic_DNA"/>
</dbReference>
<reference evidence="3 4" key="1">
    <citation type="submission" date="2020-02" db="EMBL/GenBank/DDBJ databases">
        <title>Genome sequence of the type strain DSM 27180 of Arthrobacter silviterrae.</title>
        <authorList>
            <person name="Gao J."/>
            <person name="Sun J."/>
        </authorList>
    </citation>
    <scope>NUCLEOTIDE SEQUENCE [LARGE SCALE GENOMIC DNA]</scope>
    <source>
        <strain evidence="3 4">DSM 27180</strain>
    </source>
</reference>
<name>A0ABX0DHJ6_9MICC</name>
<evidence type="ECO:0000256" key="1">
    <source>
        <dbReference type="SAM" id="MobiDB-lite"/>
    </source>
</evidence>
<feature type="chain" id="PRO_5047543709" evidence="2">
    <location>
        <begin position="31"/>
        <end position="214"/>
    </location>
</feature>
<evidence type="ECO:0000256" key="2">
    <source>
        <dbReference type="SAM" id="SignalP"/>
    </source>
</evidence>
<gene>
    <name evidence="3" type="ORF">G6N77_15495</name>
</gene>
<keyword evidence="4" id="KW-1185">Reference proteome</keyword>
<proteinExistence type="predicted"/>
<evidence type="ECO:0000313" key="3">
    <source>
        <dbReference type="EMBL" id="NGN84849.1"/>
    </source>
</evidence>
<sequence length="214" mass="20651">MSFFTALITSKIAAAALAAGTLAVGGTAAAAYTGTLPTPLQQSAHTILGAPAPVPSTALAASTATTTTEATAATEATEKATAGATEEATATESPSALPAGPDATGPAAYGLCQSFTHGGLDTSSTAYKSLAAAASGTTDITTYCATVPSPGKSASHRPAETGTAAATAHKPAVPQQAATAHKPAVPQQAATAHKPAVPQQAATGPAHKPVTGRR</sequence>
<feature type="signal peptide" evidence="2">
    <location>
        <begin position="1"/>
        <end position="30"/>
    </location>
</feature>
<feature type="region of interest" description="Disordered" evidence="1">
    <location>
        <begin position="59"/>
        <end position="102"/>
    </location>
</feature>
<dbReference type="RefSeq" id="WP_165183078.1">
    <property type="nucleotide sequence ID" value="NZ_JAAKZI010000031.1"/>
</dbReference>
<keyword evidence="2" id="KW-0732">Signal</keyword>
<comment type="caution">
    <text evidence="3">The sequence shown here is derived from an EMBL/GenBank/DDBJ whole genome shotgun (WGS) entry which is preliminary data.</text>
</comment>
<protein>
    <submittedName>
        <fullName evidence="3">Protein tyrosine phosphatase</fullName>
    </submittedName>
</protein>
<dbReference type="Proteomes" id="UP000479226">
    <property type="component" value="Unassembled WGS sequence"/>
</dbReference>
<feature type="compositionally biased region" description="Low complexity" evidence="1">
    <location>
        <begin position="59"/>
        <end position="96"/>
    </location>
</feature>
<feature type="region of interest" description="Disordered" evidence="1">
    <location>
        <begin position="149"/>
        <end position="214"/>
    </location>
</feature>
<evidence type="ECO:0000313" key="4">
    <source>
        <dbReference type="Proteomes" id="UP000479226"/>
    </source>
</evidence>
<accession>A0ABX0DHJ6</accession>